<dbReference type="EC" id="3.4.13.22" evidence="10"/>
<dbReference type="InterPro" id="IPR000755">
    <property type="entry name" value="A_A_dipeptidase"/>
</dbReference>
<dbReference type="GO" id="GO:0006508">
    <property type="term" value="P:proteolysis"/>
    <property type="evidence" value="ECO:0007669"/>
    <property type="project" value="UniProtKB-KW"/>
</dbReference>
<proteinExistence type="inferred from homology"/>
<evidence type="ECO:0000256" key="10">
    <source>
        <dbReference type="HAMAP-Rule" id="MF_01924"/>
    </source>
</evidence>
<dbReference type="InterPro" id="IPR051478">
    <property type="entry name" value="Beta-lactamase-like_AB/R"/>
</dbReference>
<dbReference type="AlphaFoldDB" id="A0A5C5X5S4"/>
<feature type="binding site" evidence="10">
    <location>
        <position position="723"/>
    </location>
    <ligand>
        <name>Zn(2+)</name>
        <dbReference type="ChEBI" id="CHEBI:29105"/>
        <note>catalytic</note>
    </ligand>
</feature>
<evidence type="ECO:0000256" key="11">
    <source>
        <dbReference type="SAM" id="SignalP"/>
    </source>
</evidence>
<feature type="chain" id="PRO_5022918824" description="D-alanyl-D-alanine dipeptidase" evidence="11">
    <location>
        <begin position="22"/>
        <end position="806"/>
    </location>
</feature>
<dbReference type="SUPFAM" id="SSF56601">
    <property type="entry name" value="beta-lactamase/transpeptidase-like"/>
    <property type="match status" value="1"/>
</dbReference>
<evidence type="ECO:0000256" key="7">
    <source>
        <dbReference type="ARBA" id="ARBA00023049"/>
    </source>
</evidence>
<dbReference type="HAMAP" id="MF_01924">
    <property type="entry name" value="A_A_dipeptidase"/>
    <property type="match status" value="1"/>
</dbReference>
<dbReference type="SUPFAM" id="SSF55166">
    <property type="entry name" value="Hedgehog/DD-peptidase"/>
    <property type="match status" value="1"/>
</dbReference>
<keyword evidence="14" id="KW-1185">Reference proteome</keyword>
<dbReference type="Gene3D" id="3.40.710.10">
    <property type="entry name" value="DD-peptidase/beta-lactamase superfamily"/>
    <property type="match status" value="1"/>
</dbReference>
<dbReference type="PANTHER" id="PTHR22935:SF95">
    <property type="entry name" value="BETA-LACTAMASE-LIKE 1-RELATED"/>
    <property type="match status" value="1"/>
</dbReference>
<evidence type="ECO:0000256" key="6">
    <source>
        <dbReference type="ARBA" id="ARBA00022997"/>
    </source>
</evidence>
<comment type="catalytic activity">
    <reaction evidence="1 10">
        <text>D-alanyl-D-alanine + H2O = 2 D-alanine</text>
        <dbReference type="Rhea" id="RHEA:20661"/>
        <dbReference type="ChEBI" id="CHEBI:15377"/>
        <dbReference type="ChEBI" id="CHEBI:57416"/>
        <dbReference type="ChEBI" id="CHEBI:57822"/>
        <dbReference type="EC" id="3.4.13.22"/>
    </reaction>
</comment>
<evidence type="ECO:0000256" key="8">
    <source>
        <dbReference type="ARBA" id="ARBA00023316"/>
    </source>
</evidence>
<evidence type="ECO:0000256" key="2">
    <source>
        <dbReference type="ARBA" id="ARBA00022670"/>
    </source>
</evidence>
<keyword evidence="6 10" id="KW-0224">Dipeptidase</keyword>
<keyword evidence="3 10" id="KW-0479">Metal-binding</keyword>
<sequence precursor="true">MNYTRTCWSVGVALLASALLAGGAHFLGDKAFLFAQDKAIAEGDATGSETLHENAVQKLEAAISYEMEQKNLPGLSIALVNRNGVLWSSGFGSKDLKGETPCDSETIYRLGSVSKLFTDLAVMKLADEGKLDIDAPVTDILPSFQPENPTDKPITLRMLMSHRSGIVREPPVGSYYDASEPALEETVASLNETKLVYPPETKTKYSNAGITVVGLALQEVLGKPYPECLRDELLNPLEMNQSGFEVTDSMKPDVAQGRLQTFERIQFPAPTFSLGIDPAGGLRASMVDLAKFVQCILNDGVYHGKRIISAKLLEEMMAEQVDESGEPQQFGIGFDISRLDDNKKVGHAGAVYGFSTQLSALPERGLGVVASCSLDNTNGVVDRLADYALRLVIAAQNGSTLPEYQTTVPVPTERVPDIIGLYQEVDGDGWSRINEIDGKVTVSYGPVHFIVRASADDGNLVVDDVFGFGLPVNFQSHDDLTIGDEKFRRVPDTCPEDAPEKWKDLIGEYGEEHSPVYIREVNGQLHALVEYLFDYPLSELGTDRFTYNEHAMSGGEGVEFVRDSDGKVTAVVSSGVVFPRREVGTEKGETFKITPIRPVEELRVEALQASPPEESGNFRETDLVEVVELDDSVQLDIRYATDNNFMGAVFYKQPRAYMQRPAAEALVRVQKRLKEEGLGLQIFDAYRPWYVTKMFWEATPGKLKDFVANPQYGSRHNRGCAVDLTLVDIASGVEVPMVAGYDEFSSRSYPEYPGGTSRQRWFRDHLRRAMEREGFTVYEFEWWHFDYRDWKKYRIGNQTFEEMTGQ</sequence>
<comment type="function">
    <text evidence="10">Catalyzes hydrolysis of the D-alanyl-D-alanine dipeptide.</text>
</comment>
<keyword evidence="4 10" id="KW-0378">Hydrolase</keyword>
<comment type="similarity">
    <text evidence="10">Belongs to the peptidase M15D family.</text>
</comment>
<comment type="caution">
    <text evidence="13">The sequence shown here is derived from an EMBL/GenBank/DDBJ whole genome shotgun (WGS) entry which is preliminary data.</text>
</comment>
<keyword evidence="5 10" id="KW-0862">Zinc</keyword>
<keyword evidence="11" id="KW-0732">Signal</keyword>
<feature type="domain" description="Beta-lactamase-related" evidence="12">
    <location>
        <begin position="60"/>
        <end position="389"/>
    </location>
</feature>
<evidence type="ECO:0000313" key="14">
    <source>
        <dbReference type="Proteomes" id="UP000317243"/>
    </source>
</evidence>
<protein>
    <recommendedName>
        <fullName evidence="10">D-alanyl-D-alanine dipeptidase</fullName>
        <shortName evidence="10">D-Ala-D-Ala dipeptidase</shortName>
        <ecNumber evidence="10">3.4.13.22</ecNumber>
    </recommendedName>
</protein>
<evidence type="ECO:0000256" key="4">
    <source>
        <dbReference type="ARBA" id="ARBA00022801"/>
    </source>
</evidence>
<dbReference type="Gene3D" id="3.30.1380.10">
    <property type="match status" value="1"/>
</dbReference>
<keyword evidence="7 10" id="KW-0482">Metalloprotease</keyword>
<accession>A0A5C5X5S4</accession>
<evidence type="ECO:0000256" key="1">
    <source>
        <dbReference type="ARBA" id="ARBA00001362"/>
    </source>
</evidence>
<dbReference type="RefSeq" id="WP_146508542.1">
    <property type="nucleotide sequence ID" value="NZ_SIHI01000001.1"/>
</dbReference>
<evidence type="ECO:0000256" key="9">
    <source>
        <dbReference type="ARBA" id="ARBA00038473"/>
    </source>
</evidence>
<reference evidence="13 14" key="1">
    <citation type="submission" date="2019-02" db="EMBL/GenBank/DDBJ databases">
        <title>Deep-cultivation of Planctomycetes and their phenomic and genomic characterization uncovers novel biology.</title>
        <authorList>
            <person name="Wiegand S."/>
            <person name="Jogler M."/>
            <person name="Boedeker C."/>
            <person name="Pinto D."/>
            <person name="Vollmers J."/>
            <person name="Rivas-Marin E."/>
            <person name="Kohn T."/>
            <person name="Peeters S.H."/>
            <person name="Heuer A."/>
            <person name="Rast P."/>
            <person name="Oberbeckmann S."/>
            <person name="Bunk B."/>
            <person name="Jeske O."/>
            <person name="Meyerdierks A."/>
            <person name="Storesund J.E."/>
            <person name="Kallscheuer N."/>
            <person name="Luecker S."/>
            <person name="Lage O.M."/>
            <person name="Pohl T."/>
            <person name="Merkel B.J."/>
            <person name="Hornburger P."/>
            <person name="Mueller R.-W."/>
            <person name="Bruemmer F."/>
            <person name="Labrenz M."/>
            <person name="Spormann A.M."/>
            <person name="Op Den Camp H."/>
            <person name="Overmann J."/>
            <person name="Amann R."/>
            <person name="Jetten M.S.M."/>
            <person name="Mascher T."/>
            <person name="Medema M.H."/>
            <person name="Devos D.P."/>
            <person name="Kaster A.-K."/>
            <person name="Ovreas L."/>
            <person name="Rohde M."/>
            <person name="Galperin M.Y."/>
            <person name="Jogler C."/>
        </authorList>
    </citation>
    <scope>NUCLEOTIDE SEQUENCE [LARGE SCALE GENOMIC DNA]</scope>
    <source>
        <strain evidence="13 14">KOR42</strain>
    </source>
</reference>
<dbReference type="GO" id="GO:0008237">
    <property type="term" value="F:metallopeptidase activity"/>
    <property type="evidence" value="ECO:0007669"/>
    <property type="project" value="UniProtKB-KW"/>
</dbReference>
<dbReference type="Pfam" id="PF01427">
    <property type="entry name" value="Peptidase_M15"/>
    <property type="match status" value="1"/>
</dbReference>
<dbReference type="InterPro" id="IPR012338">
    <property type="entry name" value="Beta-lactam/transpept-like"/>
</dbReference>
<feature type="active site" description="Proton donor/acceptor" evidence="10">
    <location>
        <position position="781"/>
    </location>
</feature>
<dbReference type="GO" id="GO:0160237">
    <property type="term" value="F:D-Ala-D-Ala dipeptidase activity"/>
    <property type="evidence" value="ECO:0007669"/>
    <property type="project" value="UniProtKB-EC"/>
</dbReference>
<feature type="binding site" evidence="10">
    <location>
        <position position="716"/>
    </location>
    <ligand>
        <name>Zn(2+)</name>
        <dbReference type="ChEBI" id="CHEBI:29105"/>
        <note>catalytic</note>
    </ligand>
</feature>
<keyword evidence="2 10" id="KW-0645">Protease</keyword>
<feature type="signal peptide" evidence="11">
    <location>
        <begin position="1"/>
        <end position="21"/>
    </location>
</feature>
<dbReference type="Pfam" id="PF00144">
    <property type="entry name" value="Beta-lactamase"/>
    <property type="match status" value="1"/>
</dbReference>
<evidence type="ECO:0000259" key="12">
    <source>
        <dbReference type="Pfam" id="PF00144"/>
    </source>
</evidence>
<organism evidence="13 14">
    <name type="scientific">Thalassoglobus neptunius</name>
    <dbReference type="NCBI Taxonomy" id="1938619"/>
    <lineage>
        <taxon>Bacteria</taxon>
        <taxon>Pseudomonadati</taxon>
        <taxon>Planctomycetota</taxon>
        <taxon>Planctomycetia</taxon>
        <taxon>Planctomycetales</taxon>
        <taxon>Planctomycetaceae</taxon>
        <taxon>Thalassoglobus</taxon>
    </lineage>
</organism>
<evidence type="ECO:0000313" key="13">
    <source>
        <dbReference type="EMBL" id="TWT58274.1"/>
    </source>
</evidence>
<comment type="similarity">
    <text evidence="9">Belongs to the beta-lactamase family.</text>
</comment>
<dbReference type="CDD" id="cd14840">
    <property type="entry name" value="D-Ala-D-Ala_dipeptidase_Aad"/>
    <property type="match status" value="1"/>
</dbReference>
<evidence type="ECO:0000256" key="5">
    <source>
        <dbReference type="ARBA" id="ARBA00022833"/>
    </source>
</evidence>
<comment type="cofactor">
    <cofactor evidence="10">
        <name>Zn(2+)</name>
        <dbReference type="ChEBI" id="CHEBI:29105"/>
    </cofactor>
    <text evidence="10">Binds 1 zinc ion per subunit.</text>
</comment>
<dbReference type="InterPro" id="IPR009045">
    <property type="entry name" value="Zn_M74/Hedgehog-like"/>
</dbReference>
<dbReference type="Proteomes" id="UP000317243">
    <property type="component" value="Unassembled WGS sequence"/>
</dbReference>
<dbReference type="GO" id="GO:0071555">
    <property type="term" value="P:cell wall organization"/>
    <property type="evidence" value="ECO:0007669"/>
    <property type="project" value="UniProtKB-KW"/>
</dbReference>
<dbReference type="EMBL" id="SIHI01000001">
    <property type="protein sequence ID" value="TWT58274.1"/>
    <property type="molecule type" value="Genomic_DNA"/>
</dbReference>
<dbReference type="GO" id="GO:0008270">
    <property type="term" value="F:zinc ion binding"/>
    <property type="evidence" value="ECO:0007669"/>
    <property type="project" value="UniProtKB-UniRule"/>
</dbReference>
<feature type="site" description="Transition state stabilizer" evidence="10">
    <location>
        <position position="687"/>
    </location>
</feature>
<dbReference type="PANTHER" id="PTHR22935">
    <property type="entry name" value="PENICILLIN-BINDING PROTEIN"/>
    <property type="match status" value="1"/>
</dbReference>
<name>A0A5C5X5S4_9PLAN</name>
<gene>
    <name evidence="13" type="primary">ddpX</name>
    <name evidence="13" type="ORF">KOR42_16470</name>
</gene>
<keyword evidence="8" id="KW-0961">Cell wall biogenesis/degradation</keyword>
<dbReference type="InterPro" id="IPR001466">
    <property type="entry name" value="Beta-lactam-related"/>
</dbReference>
<dbReference type="OrthoDB" id="9801430at2"/>
<evidence type="ECO:0000256" key="3">
    <source>
        <dbReference type="ARBA" id="ARBA00022723"/>
    </source>
</evidence>
<feature type="binding site" evidence="10">
    <location>
        <position position="784"/>
    </location>
    <ligand>
        <name>Zn(2+)</name>
        <dbReference type="ChEBI" id="CHEBI:29105"/>
        <note>catalytic</note>
    </ligand>
</feature>